<evidence type="ECO:0000313" key="5">
    <source>
        <dbReference type="Proteomes" id="UP000179243"/>
    </source>
</evidence>
<protein>
    <recommendedName>
        <fullName evidence="3">Response regulatory domain-containing protein</fullName>
    </recommendedName>
</protein>
<keyword evidence="1 2" id="KW-0597">Phosphoprotein</keyword>
<dbReference type="CDD" id="cd00156">
    <property type="entry name" value="REC"/>
    <property type="match status" value="1"/>
</dbReference>
<dbReference type="SMART" id="SM00448">
    <property type="entry name" value="REC"/>
    <property type="match status" value="1"/>
</dbReference>
<evidence type="ECO:0000259" key="3">
    <source>
        <dbReference type="PROSITE" id="PS50110"/>
    </source>
</evidence>
<dbReference type="GO" id="GO:0000160">
    <property type="term" value="P:phosphorelay signal transduction system"/>
    <property type="evidence" value="ECO:0007669"/>
    <property type="project" value="InterPro"/>
</dbReference>
<dbReference type="InterPro" id="IPR001789">
    <property type="entry name" value="Sig_transdc_resp-reg_receiver"/>
</dbReference>
<dbReference type="InterPro" id="IPR011006">
    <property type="entry name" value="CheY-like_superfamily"/>
</dbReference>
<dbReference type="Gene3D" id="3.40.50.2300">
    <property type="match status" value="1"/>
</dbReference>
<dbReference type="InterPro" id="IPR050595">
    <property type="entry name" value="Bact_response_regulator"/>
</dbReference>
<dbReference type="EMBL" id="MFYX01000004">
    <property type="protein sequence ID" value="OGK07540.1"/>
    <property type="molecule type" value="Genomic_DNA"/>
</dbReference>
<evidence type="ECO:0000256" key="2">
    <source>
        <dbReference type="PROSITE-ProRule" id="PRU00169"/>
    </source>
</evidence>
<sequence length="147" mass="16602">MTKGDGLKGRLLIVDDELEIQEMLCNHFGFLGYEMHRAFNGREALEKMANAKFDVVISDIIMPEMDGIDLLRNIKQQYPMTHVIMITGYVKLENALACMRHGADTCVFKPFNDLRELDGAVAAALNTLEVWHQKLKQLHGLKLDNAG</sequence>
<feature type="modified residue" description="4-aspartylphosphate" evidence="2">
    <location>
        <position position="59"/>
    </location>
</feature>
<accession>A0A1F7FLK4</accession>
<comment type="caution">
    <text evidence="4">The sequence shown here is derived from an EMBL/GenBank/DDBJ whole genome shotgun (WGS) entry which is preliminary data.</text>
</comment>
<dbReference type="PANTHER" id="PTHR44591">
    <property type="entry name" value="STRESS RESPONSE REGULATOR PROTEIN 1"/>
    <property type="match status" value="1"/>
</dbReference>
<dbReference type="Pfam" id="PF00072">
    <property type="entry name" value="Response_reg"/>
    <property type="match status" value="1"/>
</dbReference>
<reference evidence="4 5" key="1">
    <citation type="journal article" date="2016" name="Nat. Commun.">
        <title>Thousands of microbial genomes shed light on interconnected biogeochemical processes in an aquifer system.</title>
        <authorList>
            <person name="Anantharaman K."/>
            <person name="Brown C.T."/>
            <person name="Hug L.A."/>
            <person name="Sharon I."/>
            <person name="Castelle C.J."/>
            <person name="Probst A.J."/>
            <person name="Thomas B.C."/>
            <person name="Singh A."/>
            <person name="Wilkins M.J."/>
            <person name="Karaoz U."/>
            <person name="Brodie E.L."/>
            <person name="Williams K.H."/>
            <person name="Hubbard S.S."/>
            <person name="Banfield J.F."/>
        </authorList>
    </citation>
    <scope>NUCLEOTIDE SEQUENCE [LARGE SCALE GENOMIC DNA]</scope>
</reference>
<evidence type="ECO:0000256" key="1">
    <source>
        <dbReference type="ARBA" id="ARBA00022553"/>
    </source>
</evidence>
<gene>
    <name evidence="4" type="ORF">A2519_01645</name>
</gene>
<dbReference type="PANTHER" id="PTHR44591:SF3">
    <property type="entry name" value="RESPONSE REGULATORY DOMAIN-CONTAINING PROTEIN"/>
    <property type="match status" value="1"/>
</dbReference>
<dbReference type="SUPFAM" id="SSF52172">
    <property type="entry name" value="CheY-like"/>
    <property type="match status" value="1"/>
</dbReference>
<name>A0A1F7FLK4_UNCRA</name>
<dbReference type="AlphaFoldDB" id="A0A1F7FLK4"/>
<feature type="domain" description="Response regulatory" evidence="3">
    <location>
        <begin position="10"/>
        <end position="124"/>
    </location>
</feature>
<evidence type="ECO:0000313" key="4">
    <source>
        <dbReference type="EMBL" id="OGK07540.1"/>
    </source>
</evidence>
<proteinExistence type="predicted"/>
<organism evidence="4 5">
    <name type="scientific">Candidatus Raymondbacteria bacterium RIFOXYD12_FULL_49_13</name>
    <dbReference type="NCBI Taxonomy" id="1817890"/>
    <lineage>
        <taxon>Bacteria</taxon>
        <taxon>Raymondiibacteriota</taxon>
    </lineage>
</organism>
<dbReference type="PROSITE" id="PS50110">
    <property type="entry name" value="RESPONSE_REGULATORY"/>
    <property type="match status" value="1"/>
</dbReference>
<dbReference type="Proteomes" id="UP000179243">
    <property type="component" value="Unassembled WGS sequence"/>
</dbReference>